<feature type="domain" description="Gnk2-homologous" evidence="4">
    <location>
        <begin position="135"/>
        <end position="242"/>
    </location>
</feature>
<feature type="signal peptide" evidence="3">
    <location>
        <begin position="1"/>
        <end position="28"/>
    </location>
</feature>
<keyword evidence="1 3" id="KW-0732">Signal</keyword>
<feature type="chain" id="PRO_5028109090" description="Gnk2-homologous domain-containing protein" evidence="3">
    <location>
        <begin position="29"/>
        <end position="302"/>
    </location>
</feature>
<sequence>MMENHLHAHVPIILFIFLSLSLPQTIKSQVVQECPGAKDPSYHDKIDLLLAELLSKSNHTSYFNYTVGVAPDVLYGLYMCRGDISMQRCHACLQDAVPSIKKICPDNVEATVWYVDCTLRYANRTIFSNADSNVWAGEGQPSGQGTANQYAKDFGGQLSNLMRPLMEDAARSSPKHFAINKSDISTVATLYGLVQCLPDTRYGDCKQCLVEGYKHFAECCNDSFWGQMFLRGCNLMFSIDPIFDESALLPTSSTSQGHPTLTADGRQADLPKNAGVRASGIRTLSWVVIICSALVGELFILR</sequence>
<keyword evidence="2" id="KW-0677">Repeat</keyword>
<evidence type="ECO:0000256" key="1">
    <source>
        <dbReference type="ARBA" id="ARBA00022729"/>
    </source>
</evidence>
<accession>A0A7C9CJN1</accession>
<protein>
    <recommendedName>
        <fullName evidence="4">Gnk2-homologous domain-containing protein</fullName>
    </recommendedName>
</protein>
<organism evidence="5">
    <name type="scientific">Opuntia streptacantha</name>
    <name type="common">Prickly pear cactus</name>
    <name type="synonym">Opuntia cardona</name>
    <dbReference type="NCBI Taxonomy" id="393608"/>
    <lineage>
        <taxon>Eukaryota</taxon>
        <taxon>Viridiplantae</taxon>
        <taxon>Streptophyta</taxon>
        <taxon>Embryophyta</taxon>
        <taxon>Tracheophyta</taxon>
        <taxon>Spermatophyta</taxon>
        <taxon>Magnoliopsida</taxon>
        <taxon>eudicotyledons</taxon>
        <taxon>Gunneridae</taxon>
        <taxon>Pentapetalae</taxon>
        <taxon>Caryophyllales</taxon>
        <taxon>Cactineae</taxon>
        <taxon>Cactaceae</taxon>
        <taxon>Opuntioideae</taxon>
        <taxon>Opuntia</taxon>
    </lineage>
</organism>
<reference evidence="5" key="1">
    <citation type="journal article" date="2013" name="J. Plant Res.">
        <title>Effect of fungi and light on seed germination of three Opuntia species from semiarid lands of central Mexico.</title>
        <authorList>
            <person name="Delgado-Sanchez P."/>
            <person name="Jimenez-Bremont J.F."/>
            <person name="Guerrero-Gonzalez Mde L."/>
            <person name="Flores J."/>
        </authorList>
    </citation>
    <scope>NUCLEOTIDE SEQUENCE</scope>
    <source>
        <tissue evidence="5">Cladode</tissue>
    </source>
</reference>
<dbReference type="Pfam" id="PF01657">
    <property type="entry name" value="Stress-antifung"/>
    <property type="match status" value="2"/>
</dbReference>
<name>A0A7C9CJN1_OPUST</name>
<dbReference type="PANTHER" id="PTHR32099">
    <property type="entry name" value="CYSTEINE-RICH REPEAT SECRETORY PROTEIN"/>
    <property type="match status" value="1"/>
</dbReference>
<dbReference type="PANTHER" id="PTHR32099:SF42">
    <property type="entry name" value="CYSTEINE-RICH RECEPTOR-LIKE PROTEIN KINASE 9-RELATED"/>
    <property type="match status" value="1"/>
</dbReference>
<feature type="domain" description="Gnk2-homologous" evidence="4">
    <location>
        <begin position="24"/>
        <end position="126"/>
    </location>
</feature>
<dbReference type="AlphaFoldDB" id="A0A7C9CJN1"/>
<reference evidence="5" key="2">
    <citation type="submission" date="2020-07" db="EMBL/GenBank/DDBJ databases">
        <authorList>
            <person name="Vera ALvarez R."/>
            <person name="Arias-Moreno D.M."/>
            <person name="Jimenez-Jacinto V."/>
            <person name="Jimenez-Bremont J.F."/>
            <person name="Swaminathan K."/>
            <person name="Moose S.P."/>
            <person name="Guerrero-Gonzalez M.L."/>
            <person name="Marino-Ramirez L."/>
            <person name="Landsman D."/>
            <person name="Rodriguez-Kessler M."/>
            <person name="Delgado-Sanchez P."/>
        </authorList>
    </citation>
    <scope>NUCLEOTIDE SEQUENCE</scope>
    <source>
        <tissue evidence="5">Cladode</tissue>
    </source>
</reference>
<dbReference type="PROSITE" id="PS51473">
    <property type="entry name" value="GNK2"/>
    <property type="match status" value="2"/>
</dbReference>
<dbReference type="InterPro" id="IPR038408">
    <property type="entry name" value="GNK2_sf"/>
</dbReference>
<evidence type="ECO:0000259" key="4">
    <source>
        <dbReference type="PROSITE" id="PS51473"/>
    </source>
</evidence>
<dbReference type="InterPro" id="IPR002902">
    <property type="entry name" value="GNK2"/>
</dbReference>
<dbReference type="CDD" id="cd23509">
    <property type="entry name" value="Gnk2-like"/>
    <property type="match status" value="2"/>
</dbReference>
<evidence type="ECO:0000256" key="3">
    <source>
        <dbReference type="SAM" id="SignalP"/>
    </source>
</evidence>
<proteinExistence type="predicted"/>
<dbReference type="Gene3D" id="3.30.430.20">
    <property type="entry name" value="Gnk2 domain, C-X8-C-X2-C motif"/>
    <property type="match status" value="2"/>
</dbReference>
<evidence type="ECO:0000256" key="2">
    <source>
        <dbReference type="ARBA" id="ARBA00022737"/>
    </source>
</evidence>
<dbReference type="EMBL" id="GISG01010262">
    <property type="protein sequence ID" value="MBA4616168.1"/>
    <property type="molecule type" value="Transcribed_RNA"/>
</dbReference>
<evidence type="ECO:0000313" key="5">
    <source>
        <dbReference type="EMBL" id="MBA4616168.1"/>
    </source>
</evidence>